<protein>
    <submittedName>
        <fullName evidence="1">Uncharacterized protein</fullName>
    </submittedName>
</protein>
<organism evidence="1 2">
    <name type="scientific">Staurois parvus</name>
    <dbReference type="NCBI Taxonomy" id="386267"/>
    <lineage>
        <taxon>Eukaryota</taxon>
        <taxon>Metazoa</taxon>
        <taxon>Chordata</taxon>
        <taxon>Craniata</taxon>
        <taxon>Vertebrata</taxon>
        <taxon>Euteleostomi</taxon>
        <taxon>Amphibia</taxon>
        <taxon>Batrachia</taxon>
        <taxon>Anura</taxon>
        <taxon>Neobatrachia</taxon>
        <taxon>Ranoidea</taxon>
        <taxon>Ranidae</taxon>
        <taxon>Staurois</taxon>
    </lineage>
</organism>
<evidence type="ECO:0000313" key="1">
    <source>
        <dbReference type="EMBL" id="CAI9571761.1"/>
    </source>
</evidence>
<proteinExistence type="predicted"/>
<accession>A0ABN9DJU3</accession>
<sequence>MSVTPMISAKKSTDTVLMALARKGLTFGGNQRINCMIGVFY</sequence>
<dbReference type="EMBL" id="CATNWA010014437">
    <property type="protein sequence ID" value="CAI9571761.1"/>
    <property type="molecule type" value="Genomic_DNA"/>
</dbReference>
<reference evidence="1" key="1">
    <citation type="submission" date="2023-05" db="EMBL/GenBank/DDBJ databases">
        <authorList>
            <person name="Stuckert A."/>
        </authorList>
    </citation>
    <scope>NUCLEOTIDE SEQUENCE</scope>
</reference>
<keyword evidence="2" id="KW-1185">Reference proteome</keyword>
<gene>
    <name evidence="1" type="ORF">SPARVUS_LOCUS7299480</name>
</gene>
<evidence type="ECO:0000313" key="2">
    <source>
        <dbReference type="Proteomes" id="UP001162483"/>
    </source>
</evidence>
<dbReference type="Proteomes" id="UP001162483">
    <property type="component" value="Unassembled WGS sequence"/>
</dbReference>
<comment type="caution">
    <text evidence="1">The sequence shown here is derived from an EMBL/GenBank/DDBJ whole genome shotgun (WGS) entry which is preliminary data.</text>
</comment>
<name>A0ABN9DJU3_9NEOB</name>